<dbReference type="FunFam" id="3.20.20.380:FF:000001">
    <property type="entry name" value="Copper homeostasis protein CutC"/>
    <property type="match status" value="1"/>
</dbReference>
<evidence type="ECO:0000256" key="1">
    <source>
        <dbReference type="ARBA" id="ARBA00007768"/>
    </source>
</evidence>
<comment type="similarity">
    <text evidence="1 2">Belongs to the CutC family.</text>
</comment>
<dbReference type="InterPro" id="IPR005627">
    <property type="entry name" value="CutC-like"/>
</dbReference>
<comment type="subcellular location">
    <subcellularLocation>
        <location evidence="2">Cytoplasm</location>
    </subcellularLocation>
</comment>
<dbReference type="GO" id="GO:0005507">
    <property type="term" value="F:copper ion binding"/>
    <property type="evidence" value="ECO:0007669"/>
    <property type="project" value="TreeGrafter"/>
</dbReference>
<dbReference type="Proteomes" id="UP000541425">
    <property type="component" value="Unassembled WGS sequence"/>
</dbReference>
<accession>A0A7W5UWA3</accession>
<dbReference type="Pfam" id="PF03932">
    <property type="entry name" value="CutC"/>
    <property type="match status" value="1"/>
</dbReference>
<protein>
    <recommendedName>
        <fullName evidence="2">PF03932 family protein CutC</fullName>
    </recommendedName>
</protein>
<dbReference type="EMBL" id="JACICA010000004">
    <property type="protein sequence ID" value="MBB3702664.1"/>
    <property type="molecule type" value="Genomic_DNA"/>
</dbReference>
<reference evidence="3 4" key="1">
    <citation type="submission" date="2020-08" db="EMBL/GenBank/DDBJ databases">
        <title>Genomic Encyclopedia of Type Strains, Phase IV (KMG-IV): sequencing the most valuable type-strain genomes for metagenomic binning, comparative biology and taxonomic classification.</title>
        <authorList>
            <person name="Goeker M."/>
        </authorList>
    </citation>
    <scope>NUCLEOTIDE SEQUENCE [LARGE SCALE GENOMIC DNA]</scope>
    <source>
        <strain evidence="3 4">DSM 22548</strain>
    </source>
</reference>
<evidence type="ECO:0000313" key="4">
    <source>
        <dbReference type="Proteomes" id="UP000541425"/>
    </source>
</evidence>
<sequence length="244" mass="25872">MAQLEICTGSYESALAALRGGADRVELCSGLEEGGITPSLGLVRAVCKLQGIRRHVLIRPRGGDFLYTPAEQEIMIDDVFAAREAGVDGVVIGGLTAAGDIDMAFCRKLVEAAGSLSVTFHRAFDVCRDASLALEQIIDLGCARLLTSGQAATAEAGIPILRQLVQQAAGRITIMPGSGVGPKNAATILQQTGATEIHASARSAVYSKMEYRHGGVGMGRKDADEYVWKETTEEVVRAIKREIL</sequence>
<dbReference type="PANTHER" id="PTHR12598">
    <property type="entry name" value="COPPER HOMEOSTASIS PROTEIN CUTC"/>
    <property type="match status" value="1"/>
</dbReference>
<evidence type="ECO:0000256" key="2">
    <source>
        <dbReference type="HAMAP-Rule" id="MF_00795"/>
    </source>
</evidence>
<dbReference type="SUPFAM" id="SSF110395">
    <property type="entry name" value="CutC-like"/>
    <property type="match status" value="1"/>
</dbReference>
<comment type="caution">
    <text evidence="2">Once thought to be involved in copper homeostasis, experiments in E.coli have shown this is not the case.</text>
</comment>
<dbReference type="AlphaFoldDB" id="A0A7W5UWA3"/>
<comment type="caution">
    <text evidence="3">The sequence shown here is derived from an EMBL/GenBank/DDBJ whole genome shotgun (WGS) entry which is preliminary data.</text>
</comment>
<gene>
    <name evidence="2" type="primary">cutC</name>
    <name evidence="3" type="ORF">FHS60_001127</name>
</gene>
<dbReference type="PANTHER" id="PTHR12598:SF0">
    <property type="entry name" value="COPPER HOMEOSTASIS PROTEIN CUTC HOMOLOG"/>
    <property type="match status" value="1"/>
</dbReference>
<proteinExistence type="inferred from homology"/>
<keyword evidence="2" id="KW-0963">Cytoplasm</keyword>
<name>A0A7W5UWA3_9BACT</name>
<dbReference type="Gene3D" id="3.20.20.380">
    <property type="entry name" value="Copper homeostasis (CutC) domain"/>
    <property type="match status" value="1"/>
</dbReference>
<organism evidence="3 4">
    <name type="scientific">Alloprevotella rava</name>
    <dbReference type="NCBI Taxonomy" id="671218"/>
    <lineage>
        <taxon>Bacteria</taxon>
        <taxon>Pseudomonadati</taxon>
        <taxon>Bacteroidota</taxon>
        <taxon>Bacteroidia</taxon>
        <taxon>Bacteroidales</taxon>
        <taxon>Prevotellaceae</taxon>
        <taxon>Alloprevotella</taxon>
    </lineage>
</organism>
<dbReference type="HAMAP" id="MF_00795">
    <property type="entry name" value="CutC"/>
    <property type="match status" value="1"/>
</dbReference>
<dbReference type="GO" id="GO:0005737">
    <property type="term" value="C:cytoplasm"/>
    <property type="evidence" value="ECO:0007669"/>
    <property type="project" value="UniProtKB-SubCell"/>
</dbReference>
<dbReference type="InterPro" id="IPR036822">
    <property type="entry name" value="CutC-like_dom_sf"/>
</dbReference>
<evidence type="ECO:0000313" key="3">
    <source>
        <dbReference type="EMBL" id="MBB3702664.1"/>
    </source>
</evidence>
<dbReference type="RefSeq" id="WP_183695999.1">
    <property type="nucleotide sequence ID" value="NZ_JACICA010000004.1"/>
</dbReference>